<evidence type="ECO:0000313" key="8">
    <source>
        <dbReference type="EMBL" id="HIQ97163.1"/>
    </source>
</evidence>
<reference evidence="8" key="2">
    <citation type="journal article" date="2021" name="PeerJ">
        <title>Extensive microbial diversity within the chicken gut microbiome revealed by metagenomics and culture.</title>
        <authorList>
            <person name="Gilroy R."/>
            <person name="Ravi A."/>
            <person name="Getino M."/>
            <person name="Pursley I."/>
            <person name="Horton D.L."/>
            <person name="Alikhan N.F."/>
            <person name="Baker D."/>
            <person name="Gharbi K."/>
            <person name="Hall N."/>
            <person name="Watson M."/>
            <person name="Adriaenssens E.M."/>
            <person name="Foster-Nyarko E."/>
            <person name="Jarju S."/>
            <person name="Secka A."/>
            <person name="Antonio M."/>
            <person name="Oren A."/>
            <person name="Chaudhuri R.R."/>
            <person name="La Ragione R."/>
            <person name="Hildebrand F."/>
            <person name="Pallen M.J."/>
        </authorList>
    </citation>
    <scope>NUCLEOTIDE SEQUENCE</scope>
    <source>
        <strain evidence="8">ChiSjej3B21-11622</strain>
    </source>
</reference>
<dbReference type="SMART" id="SM01133">
    <property type="entry name" value="DeoC"/>
    <property type="match status" value="1"/>
</dbReference>
<gene>
    <name evidence="7 8" type="primary">deoC</name>
    <name evidence="8" type="ORF">IAB26_11445</name>
</gene>
<evidence type="ECO:0000313" key="9">
    <source>
        <dbReference type="Proteomes" id="UP000886886"/>
    </source>
</evidence>
<dbReference type="GO" id="GO:0009264">
    <property type="term" value="P:deoxyribonucleotide catabolic process"/>
    <property type="evidence" value="ECO:0007669"/>
    <property type="project" value="UniProtKB-UniRule"/>
</dbReference>
<organism evidence="8 9">
    <name type="scientific">Candidatus Limivivens merdigallinarum</name>
    <dbReference type="NCBI Taxonomy" id="2840859"/>
    <lineage>
        <taxon>Bacteria</taxon>
        <taxon>Bacillati</taxon>
        <taxon>Bacillota</taxon>
        <taxon>Clostridia</taxon>
        <taxon>Lachnospirales</taxon>
        <taxon>Lachnospiraceae</taxon>
        <taxon>Lachnospiraceae incertae sedis</taxon>
        <taxon>Candidatus Limivivens</taxon>
    </lineage>
</organism>
<keyword evidence="4 7" id="KW-0704">Schiff base</keyword>
<dbReference type="PANTHER" id="PTHR10889:SF1">
    <property type="entry name" value="DEOXYRIBOSE-PHOSPHATE ALDOLASE"/>
    <property type="match status" value="1"/>
</dbReference>
<dbReference type="CDD" id="cd00959">
    <property type="entry name" value="DeoC"/>
    <property type="match status" value="1"/>
</dbReference>
<dbReference type="GO" id="GO:0006018">
    <property type="term" value="P:2-deoxyribose 1-phosphate catabolic process"/>
    <property type="evidence" value="ECO:0007669"/>
    <property type="project" value="UniProtKB-UniRule"/>
</dbReference>
<evidence type="ECO:0000256" key="1">
    <source>
        <dbReference type="ARBA" id="ARBA00010936"/>
    </source>
</evidence>
<comment type="pathway">
    <text evidence="7">Carbohydrate degradation; 2-deoxy-D-ribose 1-phosphate degradation; D-glyceraldehyde 3-phosphate and acetaldehyde from 2-deoxy-alpha-D-ribose 1-phosphate: step 2/2.</text>
</comment>
<dbReference type="GO" id="GO:0004139">
    <property type="term" value="F:deoxyribose-phosphate aldolase activity"/>
    <property type="evidence" value="ECO:0007669"/>
    <property type="project" value="UniProtKB-UniRule"/>
</dbReference>
<comment type="subcellular location">
    <subcellularLocation>
        <location evidence="7">Cytoplasm</location>
    </subcellularLocation>
</comment>
<dbReference type="InterPro" id="IPR028581">
    <property type="entry name" value="DeoC_typeI"/>
</dbReference>
<accession>A0A9D0ZX32</accession>
<dbReference type="Pfam" id="PF01791">
    <property type="entry name" value="DeoC"/>
    <property type="match status" value="1"/>
</dbReference>
<dbReference type="PANTHER" id="PTHR10889">
    <property type="entry name" value="DEOXYRIBOSE-PHOSPHATE ALDOLASE"/>
    <property type="match status" value="1"/>
</dbReference>
<dbReference type="EC" id="4.1.2.4" evidence="7"/>
<dbReference type="GO" id="GO:0005737">
    <property type="term" value="C:cytoplasm"/>
    <property type="evidence" value="ECO:0007669"/>
    <property type="project" value="UniProtKB-SubCell"/>
</dbReference>
<comment type="catalytic activity">
    <reaction evidence="5 7">
        <text>2-deoxy-D-ribose 5-phosphate = D-glyceraldehyde 3-phosphate + acetaldehyde</text>
        <dbReference type="Rhea" id="RHEA:12821"/>
        <dbReference type="ChEBI" id="CHEBI:15343"/>
        <dbReference type="ChEBI" id="CHEBI:59776"/>
        <dbReference type="ChEBI" id="CHEBI:62877"/>
        <dbReference type="EC" id="4.1.2.4"/>
    </reaction>
</comment>
<dbReference type="GO" id="GO:0016052">
    <property type="term" value="P:carbohydrate catabolic process"/>
    <property type="evidence" value="ECO:0007669"/>
    <property type="project" value="TreeGrafter"/>
</dbReference>
<dbReference type="InterPro" id="IPR002915">
    <property type="entry name" value="DeoC/FbaB/LacD_aldolase"/>
</dbReference>
<comment type="function">
    <text evidence="6 7">Catalyzes a reversible aldol reaction between acetaldehyde and D-glyceraldehyde 3-phosphate to generate 2-deoxy-D-ribose 5-phosphate.</text>
</comment>
<dbReference type="HAMAP" id="MF_00114">
    <property type="entry name" value="DeoC_type1"/>
    <property type="match status" value="1"/>
</dbReference>
<dbReference type="SUPFAM" id="SSF51569">
    <property type="entry name" value="Aldolase"/>
    <property type="match status" value="1"/>
</dbReference>
<reference evidence="8" key="1">
    <citation type="submission" date="2020-10" db="EMBL/GenBank/DDBJ databases">
        <authorList>
            <person name="Gilroy R."/>
        </authorList>
    </citation>
    <scope>NUCLEOTIDE SEQUENCE</scope>
    <source>
        <strain evidence="8">ChiSjej3B21-11622</strain>
    </source>
</reference>
<evidence type="ECO:0000256" key="5">
    <source>
        <dbReference type="ARBA" id="ARBA00048791"/>
    </source>
</evidence>
<dbReference type="EMBL" id="DVFT01000168">
    <property type="protein sequence ID" value="HIQ97163.1"/>
    <property type="molecule type" value="Genomic_DNA"/>
</dbReference>
<dbReference type="NCBIfam" id="TIGR00126">
    <property type="entry name" value="deoC"/>
    <property type="match status" value="1"/>
</dbReference>
<comment type="similarity">
    <text evidence="1 7">Belongs to the DeoC/FbaB aldolase family. DeoC type 1 subfamily.</text>
</comment>
<dbReference type="PIRSF" id="PIRSF001357">
    <property type="entry name" value="DeoC"/>
    <property type="match status" value="1"/>
</dbReference>
<name>A0A9D0ZX32_9FIRM</name>
<dbReference type="Gene3D" id="3.20.20.70">
    <property type="entry name" value="Aldolase class I"/>
    <property type="match status" value="1"/>
</dbReference>
<dbReference type="InterPro" id="IPR011343">
    <property type="entry name" value="DeoC"/>
</dbReference>
<evidence type="ECO:0000256" key="3">
    <source>
        <dbReference type="ARBA" id="ARBA00023239"/>
    </source>
</evidence>
<evidence type="ECO:0000256" key="7">
    <source>
        <dbReference type="HAMAP-Rule" id="MF_00114"/>
    </source>
</evidence>
<evidence type="ECO:0000256" key="6">
    <source>
        <dbReference type="ARBA" id="ARBA00056337"/>
    </source>
</evidence>
<protein>
    <recommendedName>
        <fullName evidence="7">Deoxyribose-phosphate aldolase</fullName>
        <shortName evidence="7">DERA</shortName>
        <ecNumber evidence="7">4.1.2.4</ecNumber>
    </recommendedName>
    <alternativeName>
        <fullName evidence="7">2-deoxy-D-ribose 5-phosphate aldolase</fullName>
    </alternativeName>
    <alternativeName>
        <fullName evidence="7">Phosphodeoxyriboaldolase</fullName>
        <shortName evidence="7">Deoxyriboaldolase</shortName>
    </alternativeName>
</protein>
<feature type="active site" description="Proton donor/acceptor" evidence="7">
    <location>
        <position position="98"/>
    </location>
</feature>
<evidence type="ECO:0000256" key="2">
    <source>
        <dbReference type="ARBA" id="ARBA00022490"/>
    </source>
</evidence>
<feature type="active site" description="Proton donor/acceptor" evidence="7">
    <location>
        <position position="191"/>
    </location>
</feature>
<proteinExistence type="inferred from homology"/>
<keyword evidence="3 7" id="KW-0456">Lyase</keyword>
<feature type="active site" description="Schiff-base intermediate with acetaldehyde" evidence="7">
    <location>
        <position position="162"/>
    </location>
</feature>
<dbReference type="AlphaFoldDB" id="A0A9D0ZX32"/>
<dbReference type="FunFam" id="3.20.20.70:FF:000044">
    <property type="entry name" value="Deoxyribose-phosphate aldolase"/>
    <property type="match status" value="1"/>
</dbReference>
<sequence>MYHSETITREELCRLFDHTNLKAFADEAMLSTLCQEAKDGHFAMVAINSSPVAFCKKLLQGTDVHVGAAISFPLGQTTIAAKVFETINAIENGADEIDYVINIGELKNKNLAYIRDEMQQIVDACHSRKVLCKVIFEICYLTDEEIKEVAAIAREVKPDFIKTSTGFGTFGATVEAVKLMKETVGPDVKVKAAGGIRSWETCKAMIDAGAERIGTSSSLRILEEFDQAHTEV</sequence>
<dbReference type="Proteomes" id="UP000886886">
    <property type="component" value="Unassembled WGS sequence"/>
</dbReference>
<comment type="caution">
    <text evidence="8">The sequence shown here is derived from an EMBL/GenBank/DDBJ whole genome shotgun (WGS) entry which is preliminary data.</text>
</comment>
<keyword evidence="2 7" id="KW-0963">Cytoplasm</keyword>
<dbReference type="InterPro" id="IPR013785">
    <property type="entry name" value="Aldolase_TIM"/>
</dbReference>
<evidence type="ECO:0000256" key="4">
    <source>
        <dbReference type="ARBA" id="ARBA00023270"/>
    </source>
</evidence>